<proteinExistence type="predicted"/>
<organism evidence="2 3">
    <name type="scientific">Araneus ventricosus</name>
    <name type="common">Orbweaver spider</name>
    <name type="synonym">Epeira ventricosa</name>
    <dbReference type="NCBI Taxonomy" id="182803"/>
    <lineage>
        <taxon>Eukaryota</taxon>
        <taxon>Metazoa</taxon>
        <taxon>Ecdysozoa</taxon>
        <taxon>Arthropoda</taxon>
        <taxon>Chelicerata</taxon>
        <taxon>Arachnida</taxon>
        <taxon>Araneae</taxon>
        <taxon>Araneomorphae</taxon>
        <taxon>Entelegynae</taxon>
        <taxon>Araneoidea</taxon>
        <taxon>Araneidae</taxon>
        <taxon>Araneus</taxon>
    </lineage>
</organism>
<comment type="caution">
    <text evidence="2">The sequence shown here is derived from an EMBL/GenBank/DDBJ whole genome shotgun (WGS) entry which is preliminary data.</text>
</comment>
<dbReference type="Proteomes" id="UP000499080">
    <property type="component" value="Unassembled WGS sequence"/>
</dbReference>
<name>A0A4Y2Q542_ARAVE</name>
<protein>
    <recommendedName>
        <fullName evidence="1">DUF5641 domain-containing protein</fullName>
    </recommendedName>
</protein>
<gene>
    <name evidence="2" type="ORF">AVEN_148345_1</name>
</gene>
<dbReference type="InterPro" id="IPR040676">
    <property type="entry name" value="DUF5641"/>
</dbReference>
<dbReference type="EMBL" id="BGPR01012918">
    <property type="protein sequence ID" value="GBN58342.1"/>
    <property type="molecule type" value="Genomic_DNA"/>
</dbReference>
<sequence>MLRFKNNCLCTEKERTRGELTPFELQKAELKLVMMIPQEAFEGEDDKKIKGLCLTFGSECIKERSTPDIDDIDHKSLNRRLKYRKNLKKDIRNRFRNGYLGLVVQRTKCRDTRKLAVGDIVLVGADNCKRINWPLGRVTDIPGKDGIVRLVKIKTSHLKSLDPIQRVHLLEISSASDFLPPMKLNHTVSIDSDDNETFSECKRKVSRSGREIKVPE</sequence>
<evidence type="ECO:0000313" key="3">
    <source>
        <dbReference type="Proteomes" id="UP000499080"/>
    </source>
</evidence>
<dbReference type="AlphaFoldDB" id="A0A4Y2Q542"/>
<reference evidence="2 3" key="1">
    <citation type="journal article" date="2019" name="Sci. Rep.">
        <title>Orb-weaving spider Araneus ventricosus genome elucidates the spidroin gene catalogue.</title>
        <authorList>
            <person name="Kono N."/>
            <person name="Nakamura H."/>
            <person name="Ohtoshi R."/>
            <person name="Moran D.A.P."/>
            <person name="Shinohara A."/>
            <person name="Yoshida Y."/>
            <person name="Fujiwara M."/>
            <person name="Mori M."/>
            <person name="Tomita M."/>
            <person name="Arakawa K."/>
        </authorList>
    </citation>
    <scope>NUCLEOTIDE SEQUENCE [LARGE SCALE GENOMIC DNA]</scope>
</reference>
<evidence type="ECO:0000259" key="1">
    <source>
        <dbReference type="Pfam" id="PF18701"/>
    </source>
</evidence>
<dbReference type="OrthoDB" id="6436576at2759"/>
<feature type="domain" description="DUF5641" evidence="1">
    <location>
        <begin position="82"/>
        <end position="169"/>
    </location>
</feature>
<keyword evidence="3" id="KW-1185">Reference proteome</keyword>
<evidence type="ECO:0000313" key="2">
    <source>
        <dbReference type="EMBL" id="GBN58342.1"/>
    </source>
</evidence>
<accession>A0A4Y2Q542</accession>
<dbReference type="Pfam" id="PF18701">
    <property type="entry name" value="DUF5641"/>
    <property type="match status" value="1"/>
</dbReference>